<name>A0ABD3Q8Q2_9STRA</name>
<gene>
    <name evidence="3" type="ORF">HJC23_004239</name>
</gene>
<organism evidence="3 4">
    <name type="scientific">Cyclotella cryptica</name>
    <dbReference type="NCBI Taxonomy" id="29204"/>
    <lineage>
        <taxon>Eukaryota</taxon>
        <taxon>Sar</taxon>
        <taxon>Stramenopiles</taxon>
        <taxon>Ochrophyta</taxon>
        <taxon>Bacillariophyta</taxon>
        <taxon>Coscinodiscophyceae</taxon>
        <taxon>Thalassiosirophycidae</taxon>
        <taxon>Stephanodiscales</taxon>
        <taxon>Stephanodiscaceae</taxon>
        <taxon>Cyclotella</taxon>
    </lineage>
</organism>
<protein>
    <recommendedName>
        <fullName evidence="2">ENTH domain-containing protein</fullName>
    </recommendedName>
</protein>
<accession>A0ABD3Q8Q2</accession>
<dbReference type="InterPro" id="IPR008942">
    <property type="entry name" value="ENTH_VHS"/>
</dbReference>
<feature type="compositionally biased region" description="Basic and acidic residues" evidence="1">
    <location>
        <begin position="507"/>
        <end position="521"/>
    </location>
</feature>
<feature type="region of interest" description="Disordered" evidence="1">
    <location>
        <begin position="555"/>
        <end position="576"/>
    </location>
</feature>
<dbReference type="SMART" id="SM00799">
    <property type="entry name" value="DENN"/>
    <property type="match status" value="1"/>
</dbReference>
<dbReference type="SUPFAM" id="SSF48464">
    <property type="entry name" value="ENTH/VHS domain"/>
    <property type="match status" value="1"/>
</dbReference>
<dbReference type="Proteomes" id="UP001516023">
    <property type="component" value="Unassembled WGS sequence"/>
</dbReference>
<proteinExistence type="predicted"/>
<dbReference type="Pfam" id="PF02141">
    <property type="entry name" value="DENN"/>
    <property type="match status" value="1"/>
</dbReference>
<dbReference type="InterPro" id="IPR043153">
    <property type="entry name" value="DENN_C"/>
</dbReference>
<dbReference type="InterPro" id="IPR040032">
    <property type="entry name" value="DENND1A/B/C"/>
</dbReference>
<evidence type="ECO:0000256" key="1">
    <source>
        <dbReference type="SAM" id="MobiDB-lite"/>
    </source>
</evidence>
<evidence type="ECO:0000313" key="3">
    <source>
        <dbReference type="EMBL" id="KAL3796442.1"/>
    </source>
</evidence>
<feature type="region of interest" description="Disordered" evidence="1">
    <location>
        <begin position="469"/>
        <end position="524"/>
    </location>
</feature>
<dbReference type="EMBL" id="JABMIG020000063">
    <property type="protein sequence ID" value="KAL3796442.1"/>
    <property type="molecule type" value="Genomic_DNA"/>
</dbReference>
<feature type="domain" description="ENTH" evidence="2">
    <location>
        <begin position="733"/>
        <end position="866"/>
    </location>
</feature>
<dbReference type="InterPro" id="IPR001194">
    <property type="entry name" value="cDENN_dom"/>
</dbReference>
<dbReference type="PANTHER" id="PTHR13196">
    <property type="entry name" value="DENN DOMAIN-CONTAINING"/>
    <property type="match status" value="1"/>
</dbReference>
<reference evidence="3 4" key="1">
    <citation type="journal article" date="2020" name="G3 (Bethesda)">
        <title>Improved Reference Genome for Cyclotella cryptica CCMP332, a Model for Cell Wall Morphogenesis, Salinity Adaptation, and Lipid Production in Diatoms (Bacillariophyta).</title>
        <authorList>
            <person name="Roberts W.R."/>
            <person name="Downey K.M."/>
            <person name="Ruck E.C."/>
            <person name="Traller J.C."/>
            <person name="Alverson A.J."/>
        </authorList>
    </citation>
    <scope>NUCLEOTIDE SEQUENCE [LARGE SCALE GENOMIC DNA]</scope>
    <source>
        <strain evidence="3 4">CCMP332</strain>
    </source>
</reference>
<dbReference type="InterPro" id="IPR013809">
    <property type="entry name" value="ENTH"/>
</dbReference>
<feature type="compositionally biased region" description="Low complexity" evidence="1">
    <location>
        <begin position="487"/>
        <end position="506"/>
    </location>
</feature>
<comment type="caution">
    <text evidence="3">The sequence shown here is derived from an EMBL/GenBank/DDBJ whole genome shotgun (WGS) entry which is preliminary data.</text>
</comment>
<evidence type="ECO:0000313" key="4">
    <source>
        <dbReference type="Proteomes" id="UP001516023"/>
    </source>
</evidence>
<dbReference type="PROSITE" id="PS50942">
    <property type="entry name" value="ENTH"/>
    <property type="match status" value="1"/>
</dbReference>
<dbReference type="Gene3D" id="3.40.50.11500">
    <property type="match status" value="1"/>
</dbReference>
<sequence>MEPLLNPQEPPFSRPAIDTKLSQRLPFCIYDLFLDLPHPSASASGERSLIVDPPVTICPILSQEMCNPENIARLSKFAFPEHDDSQDHVVLSRDSRKRLSFLTSRGRTFHANLTKYDVYQLDFIAHHHTFSMLLSDGKTRVHCHVRRYLPRHEDAWLRTDVGRRRPRAMVILTRAIGGERFYSSLLKCVSMKLAISSEATVNRKGCFATKKSPTRAFLHSIFNKHAALTTQYAELRRHGLSLNFVETTLPDGSPVGGDAACENAKRIMEENENLFKITIEKVEFGGTARRKNKSRNSFQMPNDELQFHLPFALQPGFECVPLEPLPEDIYSPIIPLLRYIGPSHFVRLLSALLCERRIILISKSVTRLSMCVRAASSMLAQGLLMWKHVMIPVLPPHMLKFLSVKAPYLVGILKQYAPGLSRIRGLSDVLLPDMLRKIPGKKSEAAAAEMLANDLDEIFQADQKLWQQDDKSAGTGNDKTVGVKAPDNSNDAAAENSANESSNKKSNLFDKLTKQSSKKEGLGAAKKTLSLAERRQGSVDAAVAFGKMIRDSLESQLKDDDKRDESSAVEDDAKLVSPKYSAPSQEMLGDIGCVEACTVAENHGGEEDIRAALTCFFVHMYGDMGMYLSETGGQFWLDRRKFLLRKKQLGEKEDSPVFLVLRKFCASQMFEVFVKGRIDDMSMTSRERSSIFPHHIPLFDVCSKYLLMNRLEFSLMNVRRIVSMTVIKCTRRIAIERSVEIRSRALALTSDTSFEGNVATALSDLVNLCRDCNRNLSIVMSVIWHRIGQTKANLWRHQLLALHLLKTLLLHGPITAITEALDGIEKIYDLRSFSNAKTLVSIREVRQTADQVYELLTDLSRLYQRRRRIALSKVEQSVVTKSKTWGDDLVKRLAFPTDAQVLHSLFCPNGITGRTYDSSTNMASSLQNNLNSLAALNRIDKSLHTPGMHTQPMYEDEIDTSSRHLDIIEEGPHREDATGSYYDDHRDARSFCGDDDLEVMSRAFSVNSDKFESYMSDYYDDYQESMAYNDDQESTLLI</sequence>
<keyword evidence="4" id="KW-1185">Reference proteome</keyword>
<evidence type="ECO:0000259" key="2">
    <source>
        <dbReference type="PROSITE" id="PS50942"/>
    </source>
</evidence>
<feature type="compositionally biased region" description="Basic and acidic residues" evidence="1">
    <location>
        <begin position="555"/>
        <end position="574"/>
    </location>
</feature>
<dbReference type="AlphaFoldDB" id="A0ABD3Q8Q2"/>
<dbReference type="PANTHER" id="PTHR13196:SF14">
    <property type="entry name" value="UDENN DOMAIN-CONTAINING PROTEIN"/>
    <property type="match status" value="1"/>
</dbReference>
<dbReference type="Gene3D" id="1.25.40.90">
    <property type="match status" value="1"/>
</dbReference>
<dbReference type="Pfam" id="PF01417">
    <property type="entry name" value="ENTH"/>
    <property type="match status" value="1"/>
</dbReference>